<dbReference type="PROSITE" id="PS00198">
    <property type="entry name" value="4FE4S_FER_1"/>
    <property type="match status" value="2"/>
</dbReference>
<keyword evidence="5" id="KW-0249">Electron transport</keyword>
<dbReference type="Gene3D" id="3.40.50.10420">
    <property type="entry name" value="NagB/RpiA/CoA transferase-like"/>
    <property type="match status" value="1"/>
</dbReference>
<dbReference type="SUPFAM" id="SSF54862">
    <property type="entry name" value="4Fe-4S ferredoxins"/>
    <property type="match status" value="1"/>
</dbReference>
<organism evidence="9 10">
    <name type="scientific">Allorhodopirellula solitaria</name>
    <dbReference type="NCBI Taxonomy" id="2527987"/>
    <lineage>
        <taxon>Bacteria</taxon>
        <taxon>Pseudomonadati</taxon>
        <taxon>Planctomycetota</taxon>
        <taxon>Planctomycetia</taxon>
        <taxon>Pirellulales</taxon>
        <taxon>Pirellulaceae</taxon>
        <taxon>Allorhodopirellula</taxon>
    </lineage>
</organism>
<feature type="domain" description="4Fe-4S ferredoxin-type" evidence="8">
    <location>
        <begin position="297"/>
        <end position="326"/>
    </location>
</feature>
<dbReference type="InterPro" id="IPR009051">
    <property type="entry name" value="Helical_ferredxn"/>
</dbReference>
<evidence type="ECO:0000256" key="1">
    <source>
        <dbReference type="ARBA" id="ARBA00022448"/>
    </source>
</evidence>
<keyword evidence="2" id="KW-0004">4Fe-4S</keyword>
<dbReference type="InterPro" id="IPR037171">
    <property type="entry name" value="NagB/RpiA_transferase-like"/>
</dbReference>
<dbReference type="PROSITE" id="PS51379">
    <property type="entry name" value="4FE4S_FER_2"/>
    <property type="match status" value="2"/>
</dbReference>
<dbReference type="Pfam" id="PF13183">
    <property type="entry name" value="Fer4_8"/>
    <property type="match status" value="1"/>
</dbReference>
<accession>A0A5C5YF16</accession>
<keyword evidence="4" id="KW-0677">Repeat</keyword>
<dbReference type="EMBL" id="SJPK01000002">
    <property type="protein sequence ID" value="TWT73900.1"/>
    <property type="molecule type" value="Genomic_DNA"/>
</dbReference>
<comment type="caution">
    <text evidence="9">The sequence shown here is derived from an EMBL/GenBank/DDBJ whole genome shotgun (WGS) entry which is preliminary data.</text>
</comment>
<proteinExistence type="predicted"/>
<evidence type="ECO:0000313" key="10">
    <source>
        <dbReference type="Proteomes" id="UP000318053"/>
    </source>
</evidence>
<dbReference type="OrthoDB" id="9782337at2"/>
<dbReference type="SUPFAM" id="SSF100950">
    <property type="entry name" value="NagB/RpiA/CoA transferase-like"/>
    <property type="match status" value="1"/>
</dbReference>
<reference evidence="9 10" key="1">
    <citation type="submission" date="2019-02" db="EMBL/GenBank/DDBJ databases">
        <title>Deep-cultivation of Planctomycetes and their phenomic and genomic characterization uncovers novel biology.</title>
        <authorList>
            <person name="Wiegand S."/>
            <person name="Jogler M."/>
            <person name="Boedeker C."/>
            <person name="Pinto D."/>
            <person name="Vollmers J."/>
            <person name="Rivas-Marin E."/>
            <person name="Kohn T."/>
            <person name="Peeters S.H."/>
            <person name="Heuer A."/>
            <person name="Rast P."/>
            <person name="Oberbeckmann S."/>
            <person name="Bunk B."/>
            <person name="Jeske O."/>
            <person name="Meyerdierks A."/>
            <person name="Storesund J.E."/>
            <person name="Kallscheuer N."/>
            <person name="Luecker S."/>
            <person name="Lage O.M."/>
            <person name="Pohl T."/>
            <person name="Merkel B.J."/>
            <person name="Hornburger P."/>
            <person name="Mueller R.-W."/>
            <person name="Bruemmer F."/>
            <person name="Labrenz M."/>
            <person name="Spormann A.M."/>
            <person name="Op Den Camp H."/>
            <person name="Overmann J."/>
            <person name="Amann R."/>
            <person name="Jetten M.S.M."/>
            <person name="Mascher T."/>
            <person name="Medema M.H."/>
            <person name="Devos D.P."/>
            <person name="Kaster A.-K."/>
            <person name="Ovreas L."/>
            <person name="Rohde M."/>
            <person name="Galperin M.Y."/>
            <person name="Jogler C."/>
        </authorList>
    </citation>
    <scope>NUCLEOTIDE SEQUENCE [LARGE SCALE GENOMIC DNA]</scope>
    <source>
        <strain evidence="9 10">CA85</strain>
    </source>
</reference>
<evidence type="ECO:0000256" key="7">
    <source>
        <dbReference type="ARBA" id="ARBA00023014"/>
    </source>
</evidence>
<dbReference type="GO" id="GO:0006089">
    <property type="term" value="P:lactate metabolic process"/>
    <property type="evidence" value="ECO:0007669"/>
    <property type="project" value="InterPro"/>
</dbReference>
<dbReference type="Proteomes" id="UP000318053">
    <property type="component" value="Unassembled WGS sequence"/>
</dbReference>
<protein>
    <submittedName>
        <fullName evidence="9">Lactate utilization protein B</fullName>
    </submittedName>
</protein>
<sequence length="466" mass="51978">MLPIVDHPEAAKDFVNNVPRSHWHDDALWFVRVKRDRQSQSLPEWEYLREQAATIKRHTIANLGDYLQEFEANAARLGAVVHWAADAAEHNRIVHQLLVENNAHEIIKSKSMLTEECGLNEYLLEQGIDVVDTDLGERIVQLRGEHPSHIVLPAIHIKKEEVGETFHEHLGTTAGESDPQVLTEAARGHLRSKFLGGDVGITGVNFAIAETGGIVVVTNEGNADLGVSLPRVHIACMGIEKLVPRFHDLGVFTRLLARSATGQPITTYTSHFHGPRDENSELHIVLVDNGRSQIRDSDTFRDSLNCIRCGACMNTCPVYRRSGGHSYNATVPGPIGSVLGPSRDPKAHKSLPYACSLCGSCTDVCPVKIPLHHQLLAWRKVLVGKRLLNWSKRTGMKAASVLFQHPKLFTLAGYSGRTALRILPKALTHNRFNEWAIDRDLPKPPRQSFRAWYAKNRTETQPEDTK</sequence>
<evidence type="ECO:0000256" key="3">
    <source>
        <dbReference type="ARBA" id="ARBA00022723"/>
    </source>
</evidence>
<dbReference type="GO" id="GO:0051539">
    <property type="term" value="F:4 iron, 4 sulfur cluster binding"/>
    <property type="evidence" value="ECO:0007669"/>
    <property type="project" value="UniProtKB-KW"/>
</dbReference>
<dbReference type="PANTHER" id="PTHR47153">
    <property type="entry name" value="LACTATE UTILIZATION PROTEIN B"/>
    <property type="match status" value="1"/>
</dbReference>
<dbReference type="InterPro" id="IPR024185">
    <property type="entry name" value="FTHF_cligase-like_sf"/>
</dbReference>
<evidence type="ECO:0000256" key="2">
    <source>
        <dbReference type="ARBA" id="ARBA00022485"/>
    </source>
</evidence>
<dbReference type="InterPro" id="IPR017900">
    <property type="entry name" value="4Fe4S_Fe_S_CS"/>
</dbReference>
<evidence type="ECO:0000256" key="4">
    <source>
        <dbReference type="ARBA" id="ARBA00022737"/>
    </source>
</evidence>
<dbReference type="GO" id="GO:0046872">
    <property type="term" value="F:metal ion binding"/>
    <property type="evidence" value="ECO:0007669"/>
    <property type="project" value="UniProtKB-KW"/>
</dbReference>
<dbReference type="Gene3D" id="1.10.1060.10">
    <property type="entry name" value="Alpha-helical ferredoxin"/>
    <property type="match status" value="1"/>
</dbReference>
<evidence type="ECO:0000259" key="8">
    <source>
        <dbReference type="PROSITE" id="PS51379"/>
    </source>
</evidence>
<keyword evidence="1" id="KW-0813">Transport</keyword>
<feature type="domain" description="4Fe-4S ferredoxin-type" evidence="8">
    <location>
        <begin position="345"/>
        <end position="375"/>
    </location>
</feature>
<name>A0A5C5YF16_9BACT</name>
<keyword evidence="3" id="KW-0479">Metal-binding</keyword>
<dbReference type="Pfam" id="PF02589">
    <property type="entry name" value="LUD_dom"/>
    <property type="match status" value="1"/>
</dbReference>
<keyword evidence="6" id="KW-0408">Iron</keyword>
<dbReference type="PANTHER" id="PTHR47153:SF2">
    <property type="entry name" value="LACTATE UTILIZATION PROTEIN B"/>
    <property type="match status" value="1"/>
</dbReference>
<evidence type="ECO:0000313" key="9">
    <source>
        <dbReference type="EMBL" id="TWT73900.1"/>
    </source>
</evidence>
<dbReference type="InterPro" id="IPR003741">
    <property type="entry name" value="LUD_dom"/>
</dbReference>
<evidence type="ECO:0000256" key="6">
    <source>
        <dbReference type="ARBA" id="ARBA00023004"/>
    </source>
</evidence>
<gene>
    <name evidence="9" type="primary">lutB</name>
    <name evidence="9" type="ORF">CA85_07820</name>
</gene>
<dbReference type="InterPro" id="IPR017896">
    <property type="entry name" value="4Fe4S_Fe-S-bd"/>
</dbReference>
<keyword evidence="7" id="KW-0411">Iron-sulfur</keyword>
<dbReference type="RefSeq" id="WP_146389980.1">
    <property type="nucleotide sequence ID" value="NZ_SJPK01000002.1"/>
</dbReference>
<evidence type="ECO:0000256" key="5">
    <source>
        <dbReference type="ARBA" id="ARBA00022982"/>
    </source>
</evidence>
<dbReference type="InterPro" id="IPR004452">
    <property type="entry name" value="LutB/LldF"/>
</dbReference>
<keyword evidence="10" id="KW-1185">Reference proteome</keyword>
<dbReference type="AlphaFoldDB" id="A0A5C5YF16"/>